<dbReference type="Proteomes" id="UP000316096">
    <property type="component" value="Unassembled WGS sequence"/>
</dbReference>
<protein>
    <submittedName>
        <fullName evidence="5">Pimeloyl-ACP methyl ester carboxylesterase</fullName>
    </submittedName>
</protein>
<dbReference type="GO" id="GO:0004301">
    <property type="term" value="F:epoxide hydrolase activity"/>
    <property type="evidence" value="ECO:0007669"/>
    <property type="project" value="TreeGrafter"/>
</dbReference>
<feature type="active site" description="Proton acceptor" evidence="3">
    <location>
        <position position="330"/>
    </location>
</feature>
<dbReference type="InterPro" id="IPR029058">
    <property type="entry name" value="AB_hydrolase_fold"/>
</dbReference>
<evidence type="ECO:0000313" key="6">
    <source>
        <dbReference type="Proteomes" id="UP000316096"/>
    </source>
</evidence>
<dbReference type="PRINTS" id="PR00412">
    <property type="entry name" value="EPOXHYDRLASE"/>
</dbReference>
<keyword evidence="2" id="KW-0378">Hydrolase</keyword>
<reference evidence="5 6" key="1">
    <citation type="submission" date="2019-06" db="EMBL/GenBank/DDBJ databases">
        <title>Sequencing the genomes of 1000 actinobacteria strains.</title>
        <authorList>
            <person name="Klenk H.-P."/>
        </authorList>
    </citation>
    <scope>NUCLEOTIDE SEQUENCE [LARGE SCALE GENOMIC DNA]</scope>
    <source>
        <strain evidence="5 6">DSM 102200</strain>
    </source>
</reference>
<feature type="active site" description="Nucleophile" evidence="3">
    <location>
        <position position="159"/>
    </location>
</feature>
<dbReference type="PIRSF" id="PIRSF001112">
    <property type="entry name" value="Epoxide_hydrolase"/>
    <property type="match status" value="1"/>
</dbReference>
<dbReference type="Gene3D" id="3.40.50.1820">
    <property type="entry name" value="alpha/beta hydrolase"/>
    <property type="match status" value="1"/>
</dbReference>
<dbReference type="SUPFAM" id="SSF53474">
    <property type="entry name" value="alpha/beta-Hydrolases"/>
    <property type="match status" value="1"/>
</dbReference>
<name>A0A543CQA8_9ACTN</name>
<accession>A0A543CQA8</accession>
<comment type="caution">
    <text evidence="5">The sequence shown here is derived from an EMBL/GenBank/DDBJ whole genome shotgun (WGS) entry which is preliminary data.</text>
</comment>
<dbReference type="PANTHER" id="PTHR21661:SF35">
    <property type="entry name" value="EPOXIDE HYDROLASE"/>
    <property type="match status" value="1"/>
</dbReference>
<dbReference type="PANTHER" id="PTHR21661">
    <property type="entry name" value="EPOXIDE HYDROLASE 1-RELATED"/>
    <property type="match status" value="1"/>
</dbReference>
<evidence type="ECO:0000259" key="4">
    <source>
        <dbReference type="Pfam" id="PF00561"/>
    </source>
</evidence>
<evidence type="ECO:0000256" key="1">
    <source>
        <dbReference type="ARBA" id="ARBA00010088"/>
    </source>
</evidence>
<organism evidence="5 6">
    <name type="scientific">Actinoallomurus bryophytorum</name>
    <dbReference type="NCBI Taxonomy" id="1490222"/>
    <lineage>
        <taxon>Bacteria</taxon>
        <taxon>Bacillati</taxon>
        <taxon>Actinomycetota</taxon>
        <taxon>Actinomycetes</taxon>
        <taxon>Streptosporangiales</taxon>
        <taxon>Thermomonosporaceae</taxon>
        <taxon>Actinoallomurus</taxon>
    </lineage>
</organism>
<dbReference type="GO" id="GO:0097176">
    <property type="term" value="P:epoxide metabolic process"/>
    <property type="evidence" value="ECO:0007669"/>
    <property type="project" value="TreeGrafter"/>
</dbReference>
<evidence type="ECO:0000256" key="2">
    <source>
        <dbReference type="ARBA" id="ARBA00022801"/>
    </source>
</evidence>
<sequence length="356" mass="38584">MCMLIHMNDELRERLRHRRRVTVPWSDDPTRGVGGATFDALLDRWANDFDWSVHERRIDGLPWRSVRSGDTELRLIHQRSAYPDAPVVVLLHGWPDSVLRFERVLPLLTDFHLVVPALPGFPFAPPLTTPGMSANRIAGIVADALDQLGYGRYTLSAGDVGGIVAEILAAEHPDRVASLHLTNVALRRAATADPARLAPDAAGYPAQAGQWSRANGGFVAEQSTRPNTLAVALGDSPAGLAAWITEKLQAWSGEGAFTPDDILTWVSAYWTTGAIATSFATYVEPPALAPRVDTPTVLSVFADDFLPAPRGYAEAFLNVREYVEHPAGGHFAAWEQPEAYAADVRRAIELGGGVGS</sequence>
<comment type="similarity">
    <text evidence="1">Belongs to the peptidase S33 family.</text>
</comment>
<dbReference type="InterPro" id="IPR016292">
    <property type="entry name" value="Epoxide_hydrolase"/>
</dbReference>
<dbReference type="Pfam" id="PF00561">
    <property type="entry name" value="Abhydrolase_1"/>
    <property type="match status" value="1"/>
</dbReference>
<keyword evidence="6" id="KW-1185">Reference proteome</keyword>
<evidence type="ECO:0000256" key="3">
    <source>
        <dbReference type="PIRSR" id="PIRSR001112-1"/>
    </source>
</evidence>
<evidence type="ECO:0000313" key="5">
    <source>
        <dbReference type="EMBL" id="TQL99288.1"/>
    </source>
</evidence>
<dbReference type="InterPro" id="IPR000639">
    <property type="entry name" value="Epox_hydrolase-like"/>
</dbReference>
<proteinExistence type="inferred from homology"/>
<dbReference type="AlphaFoldDB" id="A0A543CQA8"/>
<feature type="domain" description="AB hydrolase-1" evidence="4">
    <location>
        <begin position="86"/>
        <end position="186"/>
    </location>
</feature>
<dbReference type="EMBL" id="VFOZ01000001">
    <property type="protein sequence ID" value="TQL99288.1"/>
    <property type="molecule type" value="Genomic_DNA"/>
</dbReference>
<feature type="active site" description="Proton donor" evidence="3">
    <location>
        <position position="282"/>
    </location>
</feature>
<dbReference type="InterPro" id="IPR000073">
    <property type="entry name" value="AB_hydrolase_1"/>
</dbReference>
<gene>
    <name evidence="5" type="ORF">FB559_4947</name>
</gene>